<dbReference type="SMART" id="SM00228">
    <property type="entry name" value="PDZ"/>
    <property type="match status" value="2"/>
</dbReference>
<sequence>MNKNIKTFICTVIVIAYILLLIPTITAQETFTRRNAVVIAVEKVGSAVANLSTERMLVERRIDPFFGFRNDFFDQFFNQFFGQHTEKRVKQPLGSGIIIDEDGYIITNEHVIRRATVIKVTLSDESKFDATVVSSDPIEDLAILKIESPSPLPYVKLGTSKDLMIGESVIALGNPFGLENSVTIGVLSAKNRTITYRGEEGNLEYKGLIQTDALINPGNSGGPLVNINGELIGINTAIVNQAQGIGFAIPVDKVKETLTKLFSFREIKKIWLGIEVEELSDEKNGILITMVEDGSPANNAGLKEGDIITEMDSLQINEVLDFKKNMTKRDVGQNVTFKINRKESIKKIKVKLQKAPLPSVEQLAGNKFGLEIQELTPSIANRLGVGWLKGGVLISGVEVNGPAEKAGIETGFVLVRVAQYRIYNLEELGILLNQIKRGDLISMSFVFSDHSGDHQAHVRLISR</sequence>
<evidence type="ECO:0000313" key="6">
    <source>
        <dbReference type="Proteomes" id="UP000094056"/>
    </source>
</evidence>
<dbReference type="PATRIC" id="fig|1872076.5.peg.3756"/>
<dbReference type="GO" id="GO:0004252">
    <property type="term" value="F:serine-type endopeptidase activity"/>
    <property type="evidence" value="ECO:0007669"/>
    <property type="project" value="InterPro"/>
</dbReference>
<dbReference type="PRINTS" id="PR00834">
    <property type="entry name" value="PROTEASES2C"/>
</dbReference>
<dbReference type="AlphaFoldDB" id="A0A1E3X7W5"/>
<evidence type="ECO:0000313" key="5">
    <source>
        <dbReference type="EMBL" id="ODS31727.1"/>
    </source>
</evidence>
<keyword evidence="2" id="KW-0645">Protease</keyword>
<evidence type="ECO:0000256" key="3">
    <source>
        <dbReference type="ARBA" id="ARBA00022801"/>
    </source>
</evidence>
<evidence type="ECO:0000256" key="2">
    <source>
        <dbReference type="ARBA" id="ARBA00022670"/>
    </source>
</evidence>
<dbReference type="InterPro" id="IPR051201">
    <property type="entry name" value="Chloro_Bact_Ser_Proteases"/>
</dbReference>
<dbReference type="Gene3D" id="2.40.10.10">
    <property type="entry name" value="Trypsin-like serine proteases"/>
    <property type="match status" value="2"/>
</dbReference>
<dbReference type="InterPro" id="IPR043504">
    <property type="entry name" value="Peptidase_S1_PA_chymotrypsin"/>
</dbReference>
<evidence type="ECO:0000259" key="4">
    <source>
        <dbReference type="PROSITE" id="PS50106"/>
    </source>
</evidence>
<dbReference type="GO" id="GO:0006508">
    <property type="term" value="P:proteolysis"/>
    <property type="evidence" value="ECO:0007669"/>
    <property type="project" value="UniProtKB-KW"/>
</dbReference>
<dbReference type="InterPro" id="IPR001940">
    <property type="entry name" value="Peptidase_S1C"/>
</dbReference>
<dbReference type="InterPro" id="IPR001478">
    <property type="entry name" value="PDZ"/>
</dbReference>
<feature type="domain" description="PDZ" evidence="4">
    <location>
        <begin position="261"/>
        <end position="343"/>
    </location>
</feature>
<comment type="similarity">
    <text evidence="1">Belongs to the peptidase S1C family.</text>
</comment>
<accession>A0A1E3X7W5</accession>
<protein>
    <submittedName>
        <fullName evidence="5">Serine proteinase DegP</fullName>
    </submittedName>
</protein>
<name>A0A1E3X7W5_9BACT</name>
<dbReference type="EMBL" id="MAYW01000098">
    <property type="protein sequence ID" value="ODS31727.1"/>
    <property type="molecule type" value="Genomic_DNA"/>
</dbReference>
<comment type="caution">
    <text evidence="5">The sequence shown here is derived from an EMBL/GenBank/DDBJ whole genome shotgun (WGS) entry which is preliminary data.</text>
</comment>
<keyword evidence="3" id="KW-0378">Hydrolase</keyword>
<dbReference type="PROSITE" id="PS50106">
    <property type="entry name" value="PDZ"/>
    <property type="match status" value="1"/>
</dbReference>
<dbReference type="Pfam" id="PF13180">
    <property type="entry name" value="PDZ_2"/>
    <property type="match status" value="1"/>
</dbReference>
<dbReference type="SUPFAM" id="SSF50156">
    <property type="entry name" value="PDZ domain-like"/>
    <property type="match status" value="2"/>
</dbReference>
<gene>
    <name evidence="5" type="primary">degP_3</name>
    <name evidence="5" type="ORF">SCARUB_03163</name>
</gene>
<dbReference type="InterPro" id="IPR036034">
    <property type="entry name" value="PDZ_sf"/>
</dbReference>
<evidence type="ECO:0000256" key="1">
    <source>
        <dbReference type="ARBA" id="ARBA00010541"/>
    </source>
</evidence>
<reference evidence="5 6" key="1">
    <citation type="submission" date="2016-07" db="EMBL/GenBank/DDBJ databases">
        <title>Draft genome of Scalindua rubra, obtained from a brine-seawater interface in the Red Sea, sheds light on salt adaptation in anammox bacteria.</title>
        <authorList>
            <person name="Speth D.R."/>
            <person name="Lagkouvardos I."/>
            <person name="Wang Y."/>
            <person name="Qian P.-Y."/>
            <person name="Dutilh B.E."/>
            <person name="Jetten M.S."/>
        </authorList>
    </citation>
    <scope>NUCLEOTIDE SEQUENCE [LARGE SCALE GENOMIC DNA]</scope>
    <source>
        <strain evidence="5">BSI-1</strain>
    </source>
</reference>
<dbReference type="Pfam" id="PF13365">
    <property type="entry name" value="Trypsin_2"/>
    <property type="match status" value="1"/>
</dbReference>
<dbReference type="Gene3D" id="2.30.42.10">
    <property type="match status" value="2"/>
</dbReference>
<proteinExistence type="inferred from homology"/>
<dbReference type="Proteomes" id="UP000094056">
    <property type="component" value="Unassembled WGS sequence"/>
</dbReference>
<dbReference type="PANTHER" id="PTHR43343:SF3">
    <property type="entry name" value="PROTEASE DO-LIKE 8, CHLOROPLASTIC"/>
    <property type="match status" value="1"/>
</dbReference>
<dbReference type="InterPro" id="IPR009003">
    <property type="entry name" value="Peptidase_S1_PA"/>
</dbReference>
<organism evidence="5 6">
    <name type="scientific">Candidatus Scalindua rubra</name>
    <dbReference type="NCBI Taxonomy" id="1872076"/>
    <lineage>
        <taxon>Bacteria</taxon>
        <taxon>Pseudomonadati</taxon>
        <taxon>Planctomycetota</taxon>
        <taxon>Candidatus Brocadiia</taxon>
        <taxon>Candidatus Brocadiales</taxon>
        <taxon>Candidatus Scalinduaceae</taxon>
        <taxon>Candidatus Scalindua</taxon>
    </lineage>
</organism>
<dbReference type="PANTHER" id="PTHR43343">
    <property type="entry name" value="PEPTIDASE S12"/>
    <property type="match status" value="1"/>
</dbReference>
<dbReference type="SUPFAM" id="SSF50494">
    <property type="entry name" value="Trypsin-like serine proteases"/>
    <property type="match status" value="1"/>
</dbReference>